<reference evidence="2" key="2">
    <citation type="journal article" date="2024" name="Plant">
        <title>Genomic evolution and insights into agronomic trait innovations of Sesamum species.</title>
        <authorList>
            <person name="Miao H."/>
            <person name="Wang L."/>
            <person name="Qu L."/>
            <person name="Liu H."/>
            <person name="Sun Y."/>
            <person name="Le M."/>
            <person name="Wang Q."/>
            <person name="Wei S."/>
            <person name="Zheng Y."/>
            <person name="Lin W."/>
            <person name="Duan Y."/>
            <person name="Cao H."/>
            <person name="Xiong S."/>
            <person name="Wang X."/>
            <person name="Wei L."/>
            <person name="Li C."/>
            <person name="Ma Q."/>
            <person name="Ju M."/>
            <person name="Zhao R."/>
            <person name="Li G."/>
            <person name="Mu C."/>
            <person name="Tian Q."/>
            <person name="Mei H."/>
            <person name="Zhang T."/>
            <person name="Gao T."/>
            <person name="Zhang H."/>
        </authorList>
    </citation>
    <scope>NUCLEOTIDE SEQUENCE</scope>
    <source>
        <strain evidence="2">KEN8</strain>
    </source>
</reference>
<comment type="caution">
    <text evidence="2">The sequence shown here is derived from an EMBL/GenBank/DDBJ whole genome shotgun (WGS) entry which is preliminary data.</text>
</comment>
<name>A0AAW2JAD9_9LAMI</name>
<feature type="region of interest" description="Disordered" evidence="1">
    <location>
        <begin position="154"/>
        <end position="174"/>
    </location>
</feature>
<evidence type="ECO:0000313" key="2">
    <source>
        <dbReference type="EMBL" id="KAL0291459.1"/>
    </source>
</evidence>
<proteinExistence type="predicted"/>
<dbReference type="AlphaFoldDB" id="A0AAW2JAD9"/>
<sequence>MPYLEVLNLERFRPTLKSWFHSRQTYAQPNSMGLSFWSVAFRCDIEIPFNVSGELESNPRLSRLDEDFENKLSNKLNRHPHLPSQVEEKFQQMEACGICNSIGHPTNLCPMLQEETIKQPNIIGGLFVPSYDPHSNKYNPGWTDYPNLGYVTEPQTWSPPQSNSKPGRLAKKKEGEKEKLETICTVVANIPLVNTIKRIPHYAEFLKALCTNKCKLKDFGDS</sequence>
<organism evidence="2">
    <name type="scientific">Sesamum calycinum</name>
    <dbReference type="NCBI Taxonomy" id="2727403"/>
    <lineage>
        <taxon>Eukaryota</taxon>
        <taxon>Viridiplantae</taxon>
        <taxon>Streptophyta</taxon>
        <taxon>Embryophyta</taxon>
        <taxon>Tracheophyta</taxon>
        <taxon>Spermatophyta</taxon>
        <taxon>Magnoliopsida</taxon>
        <taxon>eudicotyledons</taxon>
        <taxon>Gunneridae</taxon>
        <taxon>Pentapetalae</taxon>
        <taxon>asterids</taxon>
        <taxon>lamiids</taxon>
        <taxon>Lamiales</taxon>
        <taxon>Pedaliaceae</taxon>
        <taxon>Sesamum</taxon>
    </lineage>
</organism>
<feature type="compositionally biased region" description="Polar residues" evidence="1">
    <location>
        <begin position="154"/>
        <end position="165"/>
    </location>
</feature>
<protein>
    <submittedName>
        <fullName evidence="2">Uncharacterized protein</fullName>
    </submittedName>
</protein>
<accession>A0AAW2JAD9</accession>
<evidence type="ECO:0000256" key="1">
    <source>
        <dbReference type="SAM" id="MobiDB-lite"/>
    </source>
</evidence>
<gene>
    <name evidence="2" type="ORF">Scaly_2636400</name>
</gene>
<dbReference type="EMBL" id="JACGWM010001576">
    <property type="protein sequence ID" value="KAL0291459.1"/>
    <property type="molecule type" value="Genomic_DNA"/>
</dbReference>
<reference evidence="2" key="1">
    <citation type="submission" date="2020-06" db="EMBL/GenBank/DDBJ databases">
        <authorList>
            <person name="Li T."/>
            <person name="Hu X."/>
            <person name="Zhang T."/>
            <person name="Song X."/>
            <person name="Zhang H."/>
            <person name="Dai N."/>
            <person name="Sheng W."/>
            <person name="Hou X."/>
            <person name="Wei L."/>
        </authorList>
    </citation>
    <scope>NUCLEOTIDE SEQUENCE</scope>
    <source>
        <strain evidence="2">KEN8</strain>
        <tissue evidence="2">Leaf</tissue>
    </source>
</reference>